<reference evidence="2" key="1">
    <citation type="submission" date="2022-09" db="EMBL/GenBank/DDBJ databases">
        <title>Tahibacter sp. nov., isolated from a fresh water.</title>
        <authorList>
            <person name="Baek J.H."/>
            <person name="Lee J.K."/>
            <person name="Kim J.M."/>
            <person name="Jeon C.O."/>
        </authorList>
    </citation>
    <scope>NUCLEOTIDE SEQUENCE</scope>
    <source>
        <strain evidence="2">W38</strain>
    </source>
</reference>
<keyword evidence="3" id="KW-1185">Reference proteome</keyword>
<name>A0ABY6BK28_9GAMM</name>
<feature type="signal peptide" evidence="1">
    <location>
        <begin position="1"/>
        <end position="21"/>
    </location>
</feature>
<organism evidence="2 3">
    <name type="scientific">Tahibacter amnicola</name>
    <dbReference type="NCBI Taxonomy" id="2976241"/>
    <lineage>
        <taxon>Bacteria</taxon>
        <taxon>Pseudomonadati</taxon>
        <taxon>Pseudomonadota</taxon>
        <taxon>Gammaproteobacteria</taxon>
        <taxon>Lysobacterales</taxon>
        <taxon>Rhodanobacteraceae</taxon>
        <taxon>Tahibacter</taxon>
    </lineage>
</organism>
<keyword evidence="1" id="KW-0732">Signal</keyword>
<dbReference type="Proteomes" id="UP001064632">
    <property type="component" value="Chromosome"/>
</dbReference>
<evidence type="ECO:0008006" key="4">
    <source>
        <dbReference type="Google" id="ProtNLM"/>
    </source>
</evidence>
<accession>A0ABY6BK28</accession>
<dbReference type="RefSeq" id="WP_261695699.1">
    <property type="nucleotide sequence ID" value="NZ_CP104694.1"/>
</dbReference>
<evidence type="ECO:0000313" key="2">
    <source>
        <dbReference type="EMBL" id="UXI68740.1"/>
    </source>
</evidence>
<sequence length="198" mass="21654">MSLQRAVVSLLLIATATTAAAADLVIYDDSTKNGFDQTCTWSPDVDFASTATVHSGDYAIRFTPSYFGGLSWCAPAGGISTEIYRALRFWIHGGSSGGQVIRLTFLNGEPPEEVASVLVSDLIGGPIPADMWTEVTASFDVDPLIIDEGFTQFHFRDQNKDPQPEVYFDDISLVERNPPPDLIFADDFEDTPETILPR</sequence>
<evidence type="ECO:0000313" key="3">
    <source>
        <dbReference type="Proteomes" id="UP001064632"/>
    </source>
</evidence>
<protein>
    <recommendedName>
        <fullName evidence="4">Carbohydrate binding protein</fullName>
    </recommendedName>
</protein>
<dbReference type="EMBL" id="CP104694">
    <property type="protein sequence ID" value="UXI68740.1"/>
    <property type="molecule type" value="Genomic_DNA"/>
</dbReference>
<dbReference type="Gene3D" id="2.60.120.260">
    <property type="entry name" value="Galactose-binding domain-like"/>
    <property type="match status" value="1"/>
</dbReference>
<feature type="chain" id="PRO_5046880010" description="Carbohydrate binding protein" evidence="1">
    <location>
        <begin position="22"/>
        <end position="198"/>
    </location>
</feature>
<gene>
    <name evidence="2" type="ORF">N4264_03550</name>
</gene>
<proteinExistence type="predicted"/>
<evidence type="ECO:0000256" key="1">
    <source>
        <dbReference type="SAM" id="SignalP"/>
    </source>
</evidence>